<proteinExistence type="predicted"/>
<comment type="caution">
    <text evidence="2">The sequence shown here is derived from an EMBL/GenBank/DDBJ whole genome shotgun (WGS) entry which is preliminary data.</text>
</comment>
<sequence length="74" mass="8326">MTMAADGGHRHWRKAPLGIHFCLFLSGQSITSPVQSPVLRAPRSRSTSLVCFCPRFCFCVYSIKDSQTTDFLFL</sequence>
<dbReference type="AlphaFoldDB" id="A0A9P9AD55"/>
<feature type="chain" id="PRO_5040274835" description="Secreted protein" evidence="1">
    <location>
        <begin position="32"/>
        <end position="74"/>
    </location>
</feature>
<keyword evidence="1" id="KW-0732">Signal</keyword>
<evidence type="ECO:0008006" key="4">
    <source>
        <dbReference type="Google" id="ProtNLM"/>
    </source>
</evidence>
<accession>A0A9P9AD55</accession>
<keyword evidence="3" id="KW-1185">Reference proteome</keyword>
<dbReference type="Proteomes" id="UP000770015">
    <property type="component" value="Unassembled WGS sequence"/>
</dbReference>
<feature type="non-terminal residue" evidence="2">
    <location>
        <position position="74"/>
    </location>
</feature>
<evidence type="ECO:0000256" key="1">
    <source>
        <dbReference type="SAM" id="SignalP"/>
    </source>
</evidence>
<gene>
    <name evidence="2" type="ORF">F5X68DRAFT_203153</name>
</gene>
<evidence type="ECO:0000313" key="2">
    <source>
        <dbReference type="EMBL" id="KAH6690521.1"/>
    </source>
</evidence>
<protein>
    <recommendedName>
        <fullName evidence="4">Secreted protein</fullName>
    </recommendedName>
</protein>
<feature type="signal peptide" evidence="1">
    <location>
        <begin position="1"/>
        <end position="31"/>
    </location>
</feature>
<reference evidence="2" key="1">
    <citation type="journal article" date="2021" name="Nat. Commun.">
        <title>Genetic determinants of endophytism in the Arabidopsis root mycobiome.</title>
        <authorList>
            <person name="Mesny F."/>
            <person name="Miyauchi S."/>
            <person name="Thiergart T."/>
            <person name="Pickel B."/>
            <person name="Atanasova L."/>
            <person name="Karlsson M."/>
            <person name="Huettel B."/>
            <person name="Barry K.W."/>
            <person name="Haridas S."/>
            <person name="Chen C."/>
            <person name="Bauer D."/>
            <person name="Andreopoulos W."/>
            <person name="Pangilinan J."/>
            <person name="LaButti K."/>
            <person name="Riley R."/>
            <person name="Lipzen A."/>
            <person name="Clum A."/>
            <person name="Drula E."/>
            <person name="Henrissat B."/>
            <person name="Kohler A."/>
            <person name="Grigoriev I.V."/>
            <person name="Martin F.M."/>
            <person name="Hacquard S."/>
        </authorList>
    </citation>
    <scope>NUCLEOTIDE SEQUENCE</scope>
    <source>
        <strain evidence="2">MPI-SDFR-AT-0117</strain>
    </source>
</reference>
<organism evidence="2 3">
    <name type="scientific">Plectosphaerella plurivora</name>
    <dbReference type="NCBI Taxonomy" id="936078"/>
    <lineage>
        <taxon>Eukaryota</taxon>
        <taxon>Fungi</taxon>
        <taxon>Dikarya</taxon>
        <taxon>Ascomycota</taxon>
        <taxon>Pezizomycotina</taxon>
        <taxon>Sordariomycetes</taxon>
        <taxon>Hypocreomycetidae</taxon>
        <taxon>Glomerellales</taxon>
        <taxon>Plectosphaerellaceae</taxon>
        <taxon>Plectosphaerella</taxon>
    </lineage>
</organism>
<dbReference type="EMBL" id="JAGSXJ010000006">
    <property type="protein sequence ID" value="KAH6690521.1"/>
    <property type="molecule type" value="Genomic_DNA"/>
</dbReference>
<name>A0A9P9AD55_9PEZI</name>
<evidence type="ECO:0000313" key="3">
    <source>
        <dbReference type="Proteomes" id="UP000770015"/>
    </source>
</evidence>